<reference evidence="1 2" key="1">
    <citation type="submission" date="2012-12" db="EMBL/GenBank/DDBJ databases">
        <title>Genome assembly of Fulvivirga imtechensis AK7.</title>
        <authorList>
            <person name="Nupur N."/>
            <person name="Khatri I."/>
            <person name="Kumar R."/>
            <person name="Subramanian S."/>
            <person name="Pinnaka A."/>
        </authorList>
    </citation>
    <scope>NUCLEOTIDE SEQUENCE [LARGE SCALE GENOMIC DNA]</scope>
    <source>
        <strain evidence="1 2">AK7</strain>
    </source>
</reference>
<evidence type="ECO:0000313" key="1">
    <source>
        <dbReference type="EMBL" id="ELR72479.1"/>
    </source>
</evidence>
<name>L8JXW3_9BACT</name>
<keyword evidence="2" id="KW-1185">Reference proteome</keyword>
<accession>L8JXW3</accession>
<proteinExistence type="predicted"/>
<organism evidence="1 2">
    <name type="scientific">Fulvivirga imtechensis AK7</name>
    <dbReference type="NCBI Taxonomy" id="1237149"/>
    <lineage>
        <taxon>Bacteria</taxon>
        <taxon>Pseudomonadati</taxon>
        <taxon>Bacteroidota</taxon>
        <taxon>Cytophagia</taxon>
        <taxon>Cytophagales</taxon>
        <taxon>Fulvivirgaceae</taxon>
        <taxon>Fulvivirga</taxon>
    </lineage>
</organism>
<protein>
    <submittedName>
        <fullName evidence="1">Uncharacterized protein</fullName>
    </submittedName>
</protein>
<comment type="caution">
    <text evidence="1">The sequence shown here is derived from an EMBL/GenBank/DDBJ whole genome shotgun (WGS) entry which is preliminary data.</text>
</comment>
<gene>
    <name evidence="1" type="ORF">C900_01474</name>
</gene>
<dbReference type="Proteomes" id="UP000011135">
    <property type="component" value="Unassembled WGS sequence"/>
</dbReference>
<dbReference type="EMBL" id="AMZN01000021">
    <property type="protein sequence ID" value="ELR72479.1"/>
    <property type="molecule type" value="Genomic_DNA"/>
</dbReference>
<dbReference type="STRING" id="1237149.C900_01474"/>
<sequence length="37" mass="4271">MSGTFTIKHQLPANFERSLTLPFNILDAHFFKYSKGI</sequence>
<dbReference type="AlphaFoldDB" id="L8JXW3"/>
<evidence type="ECO:0000313" key="2">
    <source>
        <dbReference type="Proteomes" id="UP000011135"/>
    </source>
</evidence>